<organism evidence="2 3">
    <name type="scientific">Lutzomyia longipalpis</name>
    <name type="common">Sand fly</name>
    <dbReference type="NCBI Taxonomy" id="7200"/>
    <lineage>
        <taxon>Eukaryota</taxon>
        <taxon>Metazoa</taxon>
        <taxon>Ecdysozoa</taxon>
        <taxon>Arthropoda</taxon>
        <taxon>Hexapoda</taxon>
        <taxon>Insecta</taxon>
        <taxon>Pterygota</taxon>
        <taxon>Neoptera</taxon>
        <taxon>Endopterygota</taxon>
        <taxon>Diptera</taxon>
        <taxon>Nematocera</taxon>
        <taxon>Psychodoidea</taxon>
        <taxon>Psychodidae</taxon>
        <taxon>Lutzomyia</taxon>
        <taxon>Lutzomyia</taxon>
    </lineage>
</organism>
<proteinExistence type="predicted"/>
<dbReference type="Proteomes" id="UP000092461">
    <property type="component" value="Unassembled WGS sequence"/>
</dbReference>
<dbReference type="EnsemblMetazoa" id="LLOJ008759-RA">
    <property type="protein sequence ID" value="LLOJ008759-PA"/>
    <property type="gene ID" value="LLOJ008759"/>
</dbReference>
<feature type="transmembrane region" description="Helical" evidence="1">
    <location>
        <begin position="105"/>
        <end position="128"/>
    </location>
</feature>
<keyword evidence="1" id="KW-0472">Membrane</keyword>
<keyword evidence="1" id="KW-1133">Transmembrane helix</keyword>
<name>A0A1B0CUX4_LUTLO</name>
<reference evidence="2" key="1">
    <citation type="submission" date="2020-05" db="UniProtKB">
        <authorList>
            <consortium name="EnsemblMetazoa"/>
        </authorList>
    </citation>
    <scope>IDENTIFICATION</scope>
    <source>
        <strain evidence="2">Jacobina</strain>
    </source>
</reference>
<evidence type="ECO:0000313" key="3">
    <source>
        <dbReference type="Proteomes" id="UP000092461"/>
    </source>
</evidence>
<dbReference type="AlphaFoldDB" id="A0A1B0CUX4"/>
<dbReference type="VEuPathDB" id="VectorBase:LLONM1_010752"/>
<evidence type="ECO:0000313" key="2">
    <source>
        <dbReference type="EnsemblMetazoa" id="LLOJ008759-PA"/>
    </source>
</evidence>
<evidence type="ECO:0000256" key="1">
    <source>
        <dbReference type="SAM" id="Phobius"/>
    </source>
</evidence>
<sequence>MDDECTHCECLPDGEPRCQVSVCRTLMCSKQVKSTGECCPHCDISNTHFCEGHEFCSMVCKNGYQRDNVSECNLCRCAQETPQSASASPSATTASPDQESPTNQMVTFIIGICVVALGLTACVVWWFCWRPEKKSYETVSTVDSRQSSEVAKSNGISGMPYCDIVSLKMNVDGDTLKKTLREQNGTLTNQHNYT</sequence>
<dbReference type="VEuPathDB" id="VectorBase:LLOJ008759"/>
<keyword evidence="3" id="KW-1185">Reference proteome</keyword>
<protein>
    <submittedName>
        <fullName evidence="2">Uncharacterized protein</fullName>
    </submittedName>
</protein>
<accession>A0A1B0CUX4</accession>
<dbReference type="EMBL" id="AJWK01029763">
    <property type="status" value="NOT_ANNOTATED_CDS"/>
    <property type="molecule type" value="Genomic_DNA"/>
</dbReference>
<keyword evidence="1" id="KW-0812">Transmembrane</keyword>